<name>A0A1Y6C1W5_9PROT</name>
<dbReference type="STRING" id="560819.SAMN05428998_11478"/>
<feature type="domain" description="PIN" evidence="1">
    <location>
        <begin position="3"/>
        <end position="118"/>
    </location>
</feature>
<dbReference type="PANTHER" id="PTHR36173:SF2">
    <property type="entry name" value="RIBONUCLEASE VAPC16"/>
    <property type="match status" value="1"/>
</dbReference>
<organism evidence="2 3">
    <name type="scientific">Tistlia consotensis USBA 355</name>
    <dbReference type="NCBI Taxonomy" id="560819"/>
    <lineage>
        <taxon>Bacteria</taxon>
        <taxon>Pseudomonadati</taxon>
        <taxon>Pseudomonadota</taxon>
        <taxon>Alphaproteobacteria</taxon>
        <taxon>Rhodospirillales</taxon>
        <taxon>Rhodovibrionaceae</taxon>
        <taxon>Tistlia</taxon>
    </lineage>
</organism>
<dbReference type="CDD" id="cd09872">
    <property type="entry name" value="PIN_Sll0205-like"/>
    <property type="match status" value="1"/>
</dbReference>
<keyword evidence="3" id="KW-1185">Reference proteome</keyword>
<dbReference type="InterPro" id="IPR052919">
    <property type="entry name" value="TA_system_RNase"/>
</dbReference>
<evidence type="ECO:0000313" key="3">
    <source>
        <dbReference type="Proteomes" id="UP000192917"/>
    </source>
</evidence>
<dbReference type="InterPro" id="IPR029060">
    <property type="entry name" value="PIN-like_dom_sf"/>
</dbReference>
<dbReference type="AlphaFoldDB" id="A0A1Y6C1W5"/>
<dbReference type="Proteomes" id="UP000192917">
    <property type="component" value="Unassembled WGS sequence"/>
</dbReference>
<reference evidence="2 3" key="1">
    <citation type="submission" date="2017-04" db="EMBL/GenBank/DDBJ databases">
        <authorList>
            <person name="Afonso C.L."/>
            <person name="Miller P.J."/>
            <person name="Scott M.A."/>
            <person name="Spackman E."/>
            <person name="Goraichik I."/>
            <person name="Dimitrov K.M."/>
            <person name="Suarez D.L."/>
            <person name="Swayne D.E."/>
        </authorList>
    </citation>
    <scope>NUCLEOTIDE SEQUENCE [LARGE SCALE GENOMIC DNA]</scope>
    <source>
        <strain evidence="2 3">USBA 355</strain>
    </source>
</reference>
<evidence type="ECO:0000259" key="1">
    <source>
        <dbReference type="Pfam" id="PF01850"/>
    </source>
</evidence>
<evidence type="ECO:0000313" key="2">
    <source>
        <dbReference type="EMBL" id="SMF41147.1"/>
    </source>
</evidence>
<dbReference type="RefSeq" id="WP_085123902.1">
    <property type="nucleotide sequence ID" value="NZ_FWZX01000014.1"/>
</dbReference>
<dbReference type="InterPro" id="IPR041705">
    <property type="entry name" value="PIN_Sll0205"/>
</dbReference>
<dbReference type="Gene3D" id="3.40.50.1010">
    <property type="entry name" value="5'-nuclease"/>
    <property type="match status" value="1"/>
</dbReference>
<protein>
    <submittedName>
        <fullName evidence="2">PIN domain nuclease, a component of toxin-antitoxin system (PIN domain)</fullName>
    </submittedName>
</protein>
<sequence length="124" mass="13489">MAVLLDSHVLVWWLFDAPELSAGARAAIEEADRSALVSAASLYELLWKGRIGKLPGIERLPEAVAASGFGLLAIEPRHASEAALLDWGHRDPWDRILAAQARVEGLPLVSSDRIFDEIGLPRIS</sequence>
<dbReference type="SUPFAM" id="SSF88723">
    <property type="entry name" value="PIN domain-like"/>
    <property type="match status" value="1"/>
</dbReference>
<dbReference type="PANTHER" id="PTHR36173">
    <property type="entry name" value="RIBONUCLEASE VAPC16-RELATED"/>
    <property type="match status" value="1"/>
</dbReference>
<dbReference type="EMBL" id="FWZX01000014">
    <property type="protein sequence ID" value="SMF41147.1"/>
    <property type="molecule type" value="Genomic_DNA"/>
</dbReference>
<dbReference type="Pfam" id="PF01850">
    <property type="entry name" value="PIN"/>
    <property type="match status" value="1"/>
</dbReference>
<proteinExistence type="predicted"/>
<gene>
    <name evidence="2" type="ORF">SAMN05428998_11478</name>
</gene>
<accession>A0A1Y6C1W5</accession>
<dbReference type="InterPro" id="IPR002716">
    <property type="entry name" value="PIN_dom"/>
</dbReference>